<evidence type="ECO:0000313" key="1">
    <source>
        <dbReference type="EMBL" id="CAG8846014.1"/>
    </source>
</evidence>
<keyword evidence="2" id="KW-1185">Reference proteome</keyword>
<protein>
    <submittedName>
        <fullName evidence="1">19055_t:CDS:1</fullName>
    </submittedName>
</protein>
<evidence type="ECO:0000313" key="2">
    <source>
        <dbReference type="Proteomes" id="UP000789901"/>
    </source>
</evidence>
<organism evidence="1 2">
    <name type="scientific">Gigaspora margarita</name>
    <dbReference type="NCBI Taxonomy" id="4874"/>
    <lineage>
        <taxon>Eukaryota</taxon>
        <taxon>Fungi</taxon>
        <taxon>Fungi incertae sedis</taxon>
        <taxon>Mucoromycota</taxon>
        <taxon>Glomeromycotina</taxon>
        <taxon>Glomeromycetes</taxon>
        <taxon>Diversisporales</taxon>
        <taxon>Gigasporaceae</taxon>
        <taxon>Gigaspora</taxon>
    </lineage>
</organism>
<gene>
    <name evidence="1" type="ORF">GMARGA_LOCUS37952</name>
</gene>
<sequence length="165" mass="19256">MLFKNKIEIPITTGNYIIEHTKLGNCKSLIHEITSKQISDLYIRLNSDSPDGDFALLRLKQGIILANIDRKFWQDGNWDSLKNIWKFNLTCLTFLKAKRLGLTFQSLQEPWALHGIGETFRSMLGIKNFTKTCQALKGFNLFFINQLISRNGQRMITWRQLKYLK</sequence>
<reference evidence="1 2" key="1">
    <citation type="submission" date="2021-06" db="EMBL/GenBank/DDBJ databases">
        <authorList>
            <person name="Kallberg Y."/>
            <person name="Tangrot J."/>
            <person name="Rosling A."/>
        </authorList>
    </citation>
    <scope>NUCLEOTIDE SEQUENCE [LARGE SCALE GENOMIC DNA]</scope>
    <source>
        <strain evidence="1 2">120-4 pot B 10/14</strain>
    </source>
</reference>
<comment type="caution">
    <text evidence="1">The sequence shown here is derived from an EMBL/GenBank/DDBJ whole genome shotgun (WGS) entry which is preliminary data.</text>
</comment>
<proteinExistence type="predicted"/>
<dbReference type="EMBL" id="CAJVQB010081782">
    <property type="protein sequence ID" value="CAG8846014.1"/>
    <property type="molecule type" value="Genomic_DNA"/>
</dbReference>
<name>A0ABN7X3Q0_GIGMA</name>
<accession>A0ABN7X3Q0</accession>
<feature type="non-terminal residue" evidence="1">
    <location>
        <position position="165"/>
    </location>
</feature>
<dbReference type="Proteomes" id="UP000789901">
    <property type="component" value="Unassembled WGS sequence"/>
</dbReference>